<dbReference type="STRING" id="62062.ENSHHUP00000037725"/>
<dbReference type="PROSITE" id="PS50002">
    <property type="entry name" value="SH3"/>
    <property type="match status" value="1"/>
</dbReference>
<accession>A0A4W5MK67</accession>
<dbReference type="CDD" id="cd11857">
    <property type="entry name" value="SH3_DBS"/>
    <property type="match status" value="1"/>
</dbReference>
<feature type="domain" description="SH3" evidence="5">
    <location>
        <begin position="162"/>
        <end position="223"/>
    </location>
</feature>
<dbReference type="InterPro" id="IPR001452">
    <property type="entry name" value="SH3_domain"/>
</dbReference>
<evidence type="ECO:0000256" key="1">
    <source>
        <dbReference type="ARBA" id="ARBA00022443"/>
    </source>
</evidence>
<evidence type="ECO:0000313" key="7">
    <source>
        <dbReference type="Proteomes" id="UP000314982"/>
    </source>
</evidence>
<reference evidence="6" key="2">
    <citation type="submission" date="2025-08" db="UniProtKB">
        <authorList>
            <consortium name="Ensembl"/>
        </authorList>
    </citation>
    <scope>IDENTIFICATION</scope>
</reference>
<dbReference type="SMART" id="SM00326">
    <property type="entry name" value="SH3"/>
    <property type="match status" value="1"/>
</dbReference>
<evidence type="ECO:0000256" key="4">
    <source>
        <dbReference type="SAM" id="SignalP"/>
    </source>
</evidence>
<dbReference type="InterPro" id="IPR036028">
    <property type="entry name" value="SH3-like_dom_sf"/>
</dbReference>
<feature type="region of interest" description="Disordered" evidence="3">
    <location>
        <begin position="131"/>
        <end position="157"/>
    </location>
</feature>
<evidence type="ECO:0000256" key="2">
    <source>
        <dbReference type="PROSITE-ProRule" id="PRU00192"/>
    </source>
</evidence>
<feature type="region of interest" description="Disordered" evidence="3">
    <location>
        <begin position="68"/>
        <end position="95"/>
    </location>
</feature>
<dbReference type="InterPro" id="IPR035532">
    <property type="entry name" value="DBS_SH3"/>
</dbReference>
<keyword evidence="1 2" id="KW-0728">SH3 domain</keyword>
<dbReference type="Pfam" id="PF00018">
    <property type="entry name" value="SH3_1"/>
    <property type="match status" value="1"/>
</dbReference>
<dbReference type="Ensembl" id="ENSHHUT00000039223.1">
    <property type="protein sequence ID" value="ENSHHUP00000037725.1"/>
    <property type="gene ID" value="ENSHHUG00000023599.1"/>
</dbReference>
<sequence>SHIPLPVTLLFLIPLASACHSPVSHPTRLSLLPSRPCSSPSPDPDEAVTSPTLDRAAVAKKRFTLQGFSNFSKGSPTSPDHKTKRHEIKSDPTPFGFKDPGPHAHLHLGRVRWLSTSSLLQAKRRGWTKGSLSLDANEENDGYSSTEEPLTSDPEDEGAKKLCAGKYTVVSDYEKCSAQDLSVKSGETVQLIKEGEDGQWFVKNLKNKQEGWVAAANLHILIGESTSCQSLTSSEGSGSGNLSTSSSCCETNTSFSDIKP</sequence>
<proteinExistence type="predicted"/>
<dbReference type="Proteomes" id="UP000314982">
    <property type="component" value="Unassembled WGS sequence"/>
</dbReference>
<reference evidence="6" key="3">
    <citation type="submission" date="2025-09" db="UniProtKB">
        <authorList>
            <consortium name="Ensembl"/>
        </authorList>
    </citation>
    <scope>IDENTIFICATION</scope>
</reference>
<reference evidence="7" key="1">
    <citation type="submission" date="2018-06" db="EMBL/GenBank/DDBJ databases">
        <title>Genome assembly of Danube salmon.</title>
        <authorList>
            <person name="Macqueen D.J."/>
            <person name="Gundappa M.K."/>
        </authorList>
    </citation>
    <scope>NUCLEOTIDE SEQUENCE [LARGE SCALE GENOMIC DNA]</scope>
</reference>
<evidence type="ECO:0000313" key="6">
    <source>
        <dbReference type="Ensembl" id="ENSHHUP00000037725.1"/>
    </source>
</evidence>
<dbReference type="SUPFAM" id="SSF50044">
    <property type="entry name" value="SH3-domain"/>
    <property type="match status" value="1"/>
</dbReference>
<keyword evidence="4" id="KW-0732">Signal</keyword>
<dbReference type="Gene3D" id="2.30.30.40">
    <property type="entry name" value="SH3 Domains"/>
    <property type="match status" value="1"/>
</dbReference>
<feature type="region of interest" description="Disordered" evidence="3">
    <location>
        <begin position="31"/>
        <end position="50"/>
    </location>
</feature>
<feature type="compositionally biased region" description="Polar residues" evidence="3">
    <location>
        <begin position="68"/>
        <end position="78"/>
    </location>
</feature>
<keyword evidence="7" id="KW-1185">Reference proteome</keyword>
<evidence type="ECO:0000256" key="3">
    <source>
        <dbReference type="SAM" id="MobiDB-lite"/>
    </source>
</evidence>
<feature type="signal peptide" evidence="4">
    <location>
        <begin position="1"/>
        <end position="18"/>
    </location>
</feature>
<evidence type="ECO:0000259" key="5">
    <source>
        <dbReference type="PROSITE" id="PS50002"/>
    </source>
</evidence>
<feature type="compositionally biased region" description="Low complexity" evidence="3">
    <location>
        <begin position="31"/>
        <end position="40"/>
    </location>
</feature>
<feature type="chain" id="PRO_5021297093" description="SH3 domain-containing protein" evidence="4">
    <location>
        <begin position="19"/>
        <end position="260"/>
    </location>
</feature>
<name>A0A4W5MK67_9TELE</name>
<dbReference type="AlphaFoldDB" id="A0A4W5MK67"/>
<feature type="region of interest" description="Disordered" evidence="3">
    <location>
        <begin position="230"/>
        <end position="260"/>
    </location>
</feature>
<protein>
    <recommendedName>
        <fullName evidence="5">SH3 domain-containing protein</fullName>
    </recommendedName>
</protein>
<organism evidence="6 7">
    <name type="scientific">Hucho hucho</name>
    <name type="common">huchen</name>
    <dbReference type="NCBI Taxonomy" id="62062"/>
    <lineage>
        <taxon>Eukaryota</taxon>
        <taxon>Metazoa</taxon>
        <taxon>Chordata</taxon>
        <taxon>Craniata</taxon>
        <taxon>Vertebrata</taxon>
        <taxon>Euteleostomi</taxon>
        <taxon>Actinopterygii</taxon>
        <taxon>Neopterygii</taxon>
        <taxon>Teleostei</taxon>
        <taxon>Protacanthopterygii</taxon>
        <taxon>Salmoniformes</taxon>
        <taxon>Salmonidae</taxon>
        <taxon>Salmoninae</taxon>
        <taxon>Hucho</taxon>
    </lineage>
</organism>